<evidence type="ECO:0000313" key="4">
    <source>
        <dbReference type="Proteomes" id="UP000629025"/>
    </source>
</evidence>
<feature type="transmembrane region" description="Helical" evidence="1">
    <location>
        <begin position="212"/>
        <end position="232"/>
    </location>
</feature>
<dbReference type="CDD" id="cd01610">
    <property type="entry name" value="PAP2_like"/>
    <property type="match status" value="1"/>
</dbReference>
<evidence type="ECO:0000259" key="2">
    <source>
        <dbReference type="SMART" id="SM00014"/>
    </source>
</evidence>
<dbReference type="SMART" id="SM00014">
    <property type="entry name" value="acidPPc"/>
    <property type="match status" value="1"/>
</dbReference>
<dbReference type="Pfam" id="PF01569">
    <property type="entry name" value="PAP2"/>
    <property type="match status" value="1"/>
</dbReference>
<keyword evidence="1" id="KW-0472">Membrane</keyword>
<dbReference type="Gene3D" id="1.20.144.10">
    <property type="entry name" value="Phosphatidic acid phosphatase type 2/haloperoxidase"/>
    <property type="match status" value="1"/>
</dbReference>
<feature type="transmembrane region" description="Helical" evidence="1">
    <location>
        <begin position="158"/>
        <end position="176"/>
    </location>
</feature>
<proteinExistence type="predicted"/>
<reference evidence="4" key="1">
    <citation type="journal article" date="2019" name="Int. J. Syst. Evol. Microbiol.">
        <title>The Global Catalogue of Microorganisms (GCM) 10K type strain sequencing project: providing services to taxonomists for standard genome sequencing and annotation.</title>
        <authorList>
            <consortium name="The Broad Institute Genomics Platform"/>
            <consortium name="The Broad Institute Genome Sequencing Center for Infectious Disease"/>
            <person name="Wu L."/>
            <person name="Ma J."/>
        </authorList>
    </citation>
    <scope>NUCLEOTIDE SEQUENCE [LARGE SCALE GENOMIC DNA]</scope>
    <source>
        <strain evidence="4">CGMCC 1.15341</strain>
    </source>
</reference>
<name>A0ABQ1KXK2_9GAMM</name>
<dbReference type="Proteomes" id="UP000629025">
    <property type="component" value="Unassembled WGS sequence"/>
</dbReference>
<organism evidence="3 4">
    <name type="scientific">Marinobacterium zhoushanense</name>
    <dbReference type="NCBI Taxonomy" id="1679163"/>
    <lineage>
        <taxon>Bacteria</taxon>
        <taxon>Pseudomonadati</taxon>
        <taxon>Pseudomonadota</taxon>
        <taxon>Gammaproteobacteria</taxon>
        <taxon>Oceanospirillales</taxon>
        <taxon>Oceanospirillaceae</taxon>
        <taxon>Marinobacterium</taxon>
    </lineage>
</organism>
<evidence type="ECO:0000256" key="1">
    <source>
        <dbReference type="SAM" id="Phobius"/>
    </source>
</evidence>
<feature type="domain" description="Phosphatidic acid phosphatase type 2/haloperoxidase" evidence="2">
    <location>
        <begin position="121"/>
        <end position="223"/>
    </location>
</feature>
<evidence type="ECO:0000313" key="3">
    <source>
        <dbReference type="EMBL" id="GGC09525.1"/>
    </source>
</evidence>
<keyword evidence="1" id="KW-0812">Transmembrane</keyword>
<dbReference type="SUPFAM" id="SSF48317">
    <property type="entry name" value="Acid phosphatase/Vanadium-dependent haloperoxidase"/>
    <property type="match status" value="1"/>
</dbReference>
<dbReference type="RefSeq" id="WP_188751677.1">
    <property type="nucleotide sequence ID" value="NZ_BMIJ01000009.1"/>
</dbReference>
<sequence length="263" mass="29289">MITPQTLFSTRWHWPGLVLGHVVALLLLLSYVLPAGHSLWQSWGASLFYALNGTLESNGPWTWFWAWMNTREVDAASGLLLLLFLTFPLVLPRERLQTALCGFLSLMILMLPARELLSEVTQYYGLSGPSPTRVLEPAYLFSELRPGIPAKDSASTSFPGDHASVLLIWFGFLAVNSRHWIKGLILGAITLWLILPRLIGGAHWFADVAVGGLVMALVTLSWAFASPLAFWLNRGLQKLMTPLFRLCGRIPLFGRLPFFAASR</sequence>
<accession>A0ABQ1KXK2</accession>
<keyword evidence="1" id="KW-1133">Transmembrane helix</keyword>
<gene>
    <name evidence="3" type="ORF">GCM10011352_39900</name>
</gene>
<dbReference type="InterPro" id="IPR036938">
    <property type="entry name" value="PAP2/HPO_sf"/>
</dbReference>
<keyword evidence="4" id="KW-1185">Reference proteome</keyword>
<dbReference type="EMBL" id="BMIJ01000009">
    <property type="protein sequence ID" value="GGC09525.1"/>
    <property type="molecule type" value="Genomic_DNA"/>
</dbReference>
<protein>
    <recommendedName>
        <fullName evidence="2">Phosphatidic acid phosphatase type 2/haloperoxidase domain-containing protein</fullName>
    </recommendedName>
</protein>
<feature type="transmembrane region" description="Helical" evidence="1">
    <location>
        <begin position="12"/>
        <end position="33"/>
    </location>
</feature>
<dbReference type="InterPro" id="IPR000326">
    <property type="entry name" value="PAP2/HPO"/>
</dbReference>
<feature type="transmembrane region" description="Helical" evidence="1">
    <location>
        <begin position="183"/>
        <end position="206"/>
    </location>
</feature>
<comment type="caution">
    <text evidence="3">The sequence shown here is derived from an EMBL/GenBank/DDBJ whole genome shotgun (WGS) entry which is preliminary data.</text>
</comment>
<feature type="transmembrane region" description="Helical" evidence="1">
    <location>
        <begin position="98"/>
        <end position="117"/>
    </location>
</feature>
<feature type="transmembrane region" description="Helical" evidence="1">
    <location>
        <begin position="73"/>
        <end position="91"/>
    </location>
</feature>